<dbReference type="Proteomes" id="UP000538666">
    <property type="component" value="Unassembled WGS sequence"/>
</dbReference>
<proteinExistence type="predicted"/>
<feature type="signal peptide" evidence="1">
    <location>
        <begin position="1"/>
        <end position="24"/>
    </location>
</feature>
<organism evidence="2 3">
    <name type="scientific">Silvibacterium bohemicum</name>
    <dbReference type="NCBI Taxonomy" id="1577686"/>
    <lineage>
        <taxon>Bacteria</taxon>
        <taxon>Pseudomonadati</taxon>
        <taxon>Acidobacteriota</taxon>
        <taxon>Terriglobia</taxon>
        <taxon>Terriglobales</taxon>
        <taxon>Acidobacteriaceae</taxon>
        <taxon>Silvibacterium</taxon>
    </lineage>
</organism>
<feature type="chain" id="PRO_5032311826" description="DUF5666 domain-containing protein" evidence="1">
    <location>
        <begin position="25"/>
        <end position="193"/>
    </location>
</feature>
<keyword evidence="1" id="KW-0732">Signal</keyword>
<keyword evidence="3" id="KW-1185">Reference proteome</keyword>
<evidence type="ECO:0008006" key="4">
    <source>
        <dbReference type="Google" id="ProtNLM"/>
    </source>
</evidence>
<dbReference type="EMBL" id="JACHEK010000007">
    <property type="protein sequence ID" value="MBB6145629.1"/>
    <property type="molecule type" value="Genomic_DNA"/>
</dbReference>
<reference evidence="2 3" key="1">
    <citation type="submission" date="2020-08" db="EMBL/GenBank/DDBJ databases">
        <title>Genomic Encyclopedia of Type Strains, Phase IV (KMG-IV): sequencing the most valuable type-strain genomes for metagenomic binning, comparative biology and taxonomic classification.</title>
        <authorList>
            <person name="Goeker M."/>
        </authorList>
    </citation>
    <scope>NUCLEOTIDE SEQUENCE [LARGE SCALE GENOMIC DNA]</scope>
    <source>
        <strain evidence="2 3">DSM 103733</strain>
    </source>
</reference>
<dbReference type="OrthoDB" id="123011at2"/>
<protein>
    <recommendedName>
        <fullName evidence="4">DUF5666 domain-containing protein</fullName>
    </recommendedName>
</protein>
<evidence type="ECO:0000313" key="3">
    <source>
        <dbReference type="Proteomes" id="UP000538666"/>
    </source>
</evidence>
<evidence type="ECO:0000256" key="1">
    <source>
        <dbReference type="SAM" id="SignalP"/>
    </source>
</evidence>
<sequence length="193" mass="19547">MKRFQAGTLAFATAVVAFSGLAMAQEQSQGVKLIAGNTELIRALSTKSATQGQAVAVKLTGTIKTAEGVELPRGTELLGRVDEVKASDNKGPSTLTLTFYQAHLKDGKTIAIKATVAAFAAAGDTEQLPAAVDPHATFDQVAGGATGVALHSSVQDKSSATFTDSRSNISLGAGTQLLVAVGAQSAQASTSAE</sequence>
<name>A0A841K0Z4_9BACT</name>
<gene>
    <name evidence="2" type="ORF">HNQ77_003590</name>
</gene>
<dbReference type="AlphaFoldDB" id="A0A841K0Z4"/>
<accession>A0A841K0Z4</accession>
<dbReference type="RefSeq" id="WP_050060676.1">
    <property type="nucleotide sequence ID" value="NZ_JACHEK010000007.1"/>
</dbReference>
<comment type="caution">
    <text evidence="2">The sequence shown here is derived from an EMBL/GenBank/DDBJ whole genome shotgun (WGS) entry which is preliminary data.</text>
</comment>
<evidence type="ECO:0000313" key="2">
    <source>
        <dbReference type="EMBL" id="MBB6145629.1"/>
    </source>
</evidence>